<feature type="compositionally biased region" description="Basic residues" evidence="1">
    <location>
        <begin position="97"/>
        <end position="112"/>
    </location>
</feature>
<evidence type="ECO:0000313" key="3">
    <source>
        <dbReference type="Proteomes" id="UP000026960"/>
    </source>
</evidence>
<feature type="compositionally biased region" description="Low complexity" evidence="1">
    <location>
        <begin position="129"/>
        <end position="142"/>
    </location>
</feature>
<dbReference type="Proteomes" id="UP000026960">
    <property type="component" value="Chromosome 9"/>
</dbReference>
<feature type="region of interest" description="Disordered" evidence="1">
    <location>
        <begin position="64"/>
        <end position="157"/>
    </location>
</feature>
<dbReference type="PaxDb" id="65489-OBART09G07790.1"/>
<dbReference type="AlphaFoldDB" id="A0A0D3H626"/>
<evidence type="ECO:0000256" key="1">
    <source>
        <dbReference type="SAM" id="MobiDB-lite"/>
    </source>
</evidence>
<sequence>MAEEVSNNNGRGVSLPPSWICGWLASRGADPTAVVLGEADPVVVGERLGGATAATDDTVASHCRRWEGDLGPPPSFLPPDLAEGERLQPATAPPAERRRRPTPLQRRGRRCRAAAALPPVGSGGGRASPGGRRSSRRTPTTPTHRRKRGGREEKRRLAGEVVKLDELMQTDEELVKLATNPLAAQHALLLHDTPLSPHLISYLIGPPLAR</sequence>
<dbReference type="Gramene" id="OBART09G07790.1">
    <property type="protein sequence ID" value="OBART09G07790.1"/>
    <property type="gene ID" value="OBART09G07790"/>
</dbReference>
<organism evidence="2">
    <name type="scientific">Oryza barthii</name>
    <dbReference type="NCBI Taxonomy" id="65489"/>
    <lineage>
        <taxon>Eukaryota</taxon>
        <taxon>Viridiplantae</taxon>
        <taxon>Streptophyta</taxon>
        <taxon>Embryophyta</taxon>
        <taxon>Tracheophyta</taxon>
        <taxon>Spermatophyta</taxon>
        <taxon>Magnoliopsida</taxon>
        <taxon>Liliopsida</taxon>
        <taxon>Poales</taxon>
        <taxon>Poaceae</taxon>
        <taxon>BOP clade</taxon>
        <taxon>Oryzoideae</taxon>
        <taxon>Oryzeae</taxon>
        <taxon>Oryzinae</taxon>
        <taxon>Oryza</taxon>
    </lineage>
</organism>
<dbReference type="HOGENOM" id="CLU_1091466_0_0_1"/>
<name>A0A0D3H626_9ORYZ</name>
<protein>
    <submittedName>
        <fullName evidence="2">Uncharacterized protein</fullName>
    </submittedName>
</protein>
<dbReference type="EnsemblPlants" id="OBART09G07790.1">
    <property type="protein sequence ID" value="OBART09G07790.1"/>
    <property type="gene ID" value="OBART09G07790"/>
</dbReference>
<proteinExistence type="predicted"/>
<accession>A0A0D3H626</accession>
<evidence type="ECO:0000313" key="2">
    <source>
        <dbReference type="EnsemblPlants" id="OBART09G07790.1"/>
    </source>
</evidence>
<reference evidence="2" key="2">
    <citation type="submission" date="2015-03" db="UniProtKB">
        <authorList>
            <consortium name="EnsemblPlants"/>
        </authorList>
    </citation>
    <scope>IDENTIFICATION</scope>
</reference>
<reference evidence="2" key="1">
    <citation type="journal article" date="2009" name="Rice">
        <title>De Novo Next Generation Sequencing of Plant Genomes.</title>
        <authorList>
            <person name="Rounsley S."/>
            <person name="Marri P.R."/>
            <person name="Yu Y."/>
            <person name="He R."/>
            <person name="Sisneros N."/>
            <person name="Goicoechea J.L."/>
            <person name="Lee S.J."/>
            <person name="Angelova A."/>
            <person name="Kudrna D."/>
            <person name="Luo M."/>
            <person name="Affourtit J."/>
            <person name="Desany B."/>
            <person name="Knight J."/>
            <person name="Niazi F."/>
            <person name="Egholm M."/>
            <person name="Wing R.A."/>
        </authorList>
    </citation>
    <scope>NUCLEOTIDE SEQUENCE [LARGE SCALE GENOMIC DNA]</scope>
    <source>
        <strain evidence="2">cv. IRGC 105608</strain>
    </source>
</reference>
<keyword evidence="3" id="KW-1185">Reference proteome</keyword>